<feature type="transmembrane region" description="Helical" evidence="8">
    <location>
        <begin position="138"/>
        <end position="157"/>
    </location>
</feature>
<evidence type="ECO:0000313" key="10">
    <source>
        <dbReference type="EMBL" id="AGB34129.1"/>
    </source>
</evidence>
<keyword evidence="3" id="KW-0813">Transport</keyword>
<keyword evidence="7 8" id="KW-0472">Membrane</keyword>
<name>L0JSA5_NATP1</name>
<evidence type="ECO:0000256" key="4">
    <source>
        <dbReference type="ARBA" id="ARBA00022475"/>
    </source>
</evidence>
<dbReference type="GO" id="GO:0005886">
    <property type="term" value="C:plasma membrane"/>
    <property type="evidence" value="ECO:0007669"/>
    <property type="project" value="UniProtKB-SubCell"/>
</dbReference>
<dbReference type="OrthoDB" id="86089at2157"/>
<dbReference type="Proteomes" id="UP000010843">
    <property type="component" value="Plasmid pNATPE02"/>
</dbReference>
<feature type="transmembrane region" description="Helical" evidence="8">
    <location>
        <begin position="305"/>
        <end position="329"/>
    </location>
</feature>
<keyword evidence="6 8" id="KW-1133">Transmembrane helix</keyword>
<keyword evidence="13" id="KW-1185">Reference proteome</keyword>
<dbReference type="PANTHER" id="PTHR43302:SF5">
    <property type="entry name" value="TRANSPORTER ARSB-RELATED"/>
    <property type="match status" value="1"/>
</dbReference>
<accession>L0JSA5</accession>
<dbReference type="PRINTS" id="PR00758">
    <property type="entry name" value="ARSENICPUMP"/>
</dbReference>
<feature type="transmembrane region" description="Helical" evidence="8">
    <location>
        <begin position="335"/>
        <end position="360"/>
    </location>
</feature>
<protein>
    <submittedName>
        <fullName evidence="11">Citrate transporter</fullName>
    </submittedName>
    <submittedName>
        <fullName evidence="10">Na+/H+ antiporter NhaD-like permease</fullName>
    </submittedName>
</protein>
<evidence type="ECO:0000313" key="12">
    <source>
        <dbReference type="Proteomes" id="UP000010843"/>
    </source>
</evidence>
<dbReference type="InterPro" id="IPR004680">
    <property type="entry name" value="Cit_transptr-like_dom"/>
</dbReference>
<dbReference type="Pfam" id="PF03600">
    <property type="entry name" value="CitMHS"/>
    <property type="match status" value="1"/>
</dbReference>
<comment type="similarity">
    <text evidence="2">Belongs to the CitM (TC 2.A.11) transporter family.</text>
</comment>
<evidence type="ECO:0000256" key="3">
    <source>
        <dbReference type="ARBA" id="ARBA00022448"/>
    </source>
</evidence>
<evidence type="ECO:0000256" key="7">
    <source>
        <dbReference type="ARBA" id="ARBA00023136"/>
    </source>
</evidence>
<dbReference type="KEGG" id="npe:Natpe_4441"/>
<dbReference type="AlphaFoldDB" id="L0JSA5"/>
<keyword evidence="5 8" id="KW-0812">Transmembrane</keyword>
<feature type="transmembrane region" description="Helical" evidence="8">
    <location>
        <begin position="216"/>
        <end position="234"/>
    </location>
</feature>
<dbReference type="InterPro" id="IPR000802">
    <property type="entry name" value="Arsenical_pump_ArsB"/>
</dbReference>
<comment type="subcellular location">
    <subcellularLocation>
        <location evidence="1">Cell membrane</location>
        <topology evidence="1">Multi-pass membrane protein</topology>
    </subcellularLocation>
</comment>
<gene>
    <name evidence="10" type="ordered locus">Natpe_4441</name>
    <name evidence="11" type="ORF">C488_15587</name>
</gene>
<feature type="transmembrane region" description="Helical" evidence="8">
    <location>
        <begin position="372"/>
        <end position="395"/>
    </location>
</feature>
<feature type="transmembrane region" description="Helical" evidence="8">
    <location>
        <begin position="6"/>
        <end position="24"/>
    </location>
</feature>
<feature type="transmembrane region" description="Helical" evidence="8">
    <location>
        <begin position="239"/>
        <end position="256"/>
    </location>
</feature>
<feature type="transmembrane region" description="Helical" evidence="8">
    <location>
        <begin position="178"/>
        <end position="196"/>
    </location>
</feature>
<sequence>MVSETLVTGLVGLTFGLLFFRQIRVYPLTRAVTAATGAVVVVALGATSPEQALASIDTETILLLFGMLAHVEALSRSGFYPWAATLLVRRTGTVRRLVIGTLWVAAGLSALALNDAVVLLMTPVLIQAVKGTDTTPTGPLIAVILGANIGSLATPLGNPQNAYILSQSGLSTVAFVKTLAPVAFVSLLVASLLLAVQYDGTAVRSTVSLPDLDRQWALSSGGFLLATFVLLAAFPSTNAGIVAASMGVLHLAWLQLFRKVPGNDILAEMDWGILVLFVGLFVLVGSLEGTTLVDRLRAVDSGIGFAGVIFLLSNVVSNVPAVVLLSTTVTDPQSWYLLAAVSTLAGNATPVASAATLIVLDQASRRGVDISVGQLVRVGFPIAVVTTAVATGLLLF</sequence>
<dbReference type="PATRIC" id="fig|797303.5.peg.3100"/>
<dbReference type="GeneID" id="14336323"/>
<evidence type="ECO:0000313" key="11">
    <source>
        <dbReference type="EMBL" id="ELY72205.1"/>
    </source>
</evidence>
<reference evidence="11 13" key="3">
    <citation type="journal article" date="2014" name="PLoS Genet.">
        <title>Phylogenetically driven sequencing of extremely halophilic archaea reveals strategies for static and dynamic osmo-response.</title>
        <authorList>
            <person name="Becker E.A."/>
            <person name="Seitzer P.M."/>
            <person name="Tritt A."/>
            <person name="Larsen D."/>
            <person name="Krusor M."/>
            <person name="Yao A.I."/>
            <person name="Wu D."/>
            <person name="Madern D."/>
            <person name="Eisen J.A."/>
            <person name="Darling A.E."/>
            <person name="Facciotti M.T."/>
        </authorList>
    </citation>
    <scope>NUCLEOTIDE SEQUENCE [LARGE SCALE GENOMIC DNA]</scope>
    <source>
        <strain evidence="11 13">DSM 15624</strain>
    </source>
</reference>
<geneLocation type="plasmid" evidence="10 12">
    <name>pNATPE02</name>
</geneLocation>
<dbReference type="RefSeq" id="WP_006182464.1">
    <property type="nucleotide sequence ID" value="NC_019963.1"/>
</dbReference>
<proteinExistence type="inferred from homology"/>
<evidence type="ECO:0000256" key="5">
    <source>
        <dbReference type="ARBA" id="ARBA00022692"/>
    </source>
</evidence>
<dbReference type="PANTHER" id="PTHR43302">
    <property type="entry name" value="TRANSPORTER ARSB-RELATED"/>
    <property type="match status" value="1"/>
</dbReference>
<evidence type="ECO:0000259" key="9">
    <source>
        <dbReference type="Pfam" id="PF03600"/>
    </source>
</evidence>
<evidence type="ECO:0000256" key="6">
    <source>
        <dbReference type="ARBA" id="ARBA00022989"/>
    </source>
</evidence>
<organism evidence="10 12">
    <name type="scientific">Natrinema pellirubrum (strain DSM 15624 / CIP 106293 / JCM 10476 / NCIMB 786 / 157)</name>
    <dbReference type="NCBI Taxonomy" id="797303"/>
    <lineage>
        <taxon>Archaea</taxon>
        <taxon>Methanobacteriati</taxon>
        <taxon>Methanobacteriota</taxon>
        <taxon>Stenosarchaea group</taxon>
        <taxon>Halobacteria</taxon>
        <taxon>Halobacteriales</taxon>
        <taxon>Natrialbaceae</taxon>
        <taxon>Natrinema</taxon>
    </lineage>
</organism>
<dbReference type="EMBL" id="AOIE01000094">
    <property type="protein sequence ID" value="ELY72205.1"/>
    <property type="molecule type" value="Genomic_DNA"/>
</dbReference>
<feature type="transmembrane region" description="Helical" evidence="8">
    <location>
        <begin position="271"/>
        <end position="293"/>
    </location>
</feature>
<reference evidence="10" key="1">
    <citation type="submission" date="2012-02" db="EMBL/GenBank/DDBJ databases">
        <title>Complete sequence of plasmid 2 of Natrinema pellirubrum DSM 15624.</title>
        <authorList>
            <consortium name="US DOE Joint Genome Institute"/>
            <person name="Lucas S."/>
            <person name="Han J."/>
            <person name="Lapidus A."/>
            <person name="Cheng J.-F."/>
            <person name="Goodwin L."/>
            <person name="Pitluck S."/>
            <person name="Peters L."/>
            <person name="Teshima H."/>
            <person name="Detter J.C."/>
            <person name="Han C."/>
            <person name="Tapia R."/>
            <person name="Land M."/>
            <person name="Hauser L."/>
            <person name="Kyrpides N."/>
            <person name="Ivanova N."/>
            <person name="Pagani I."/>
            <person name="Sproer C."/>
            <person name="Anderson I."/>
            <person name="Woyke T."/>
        </authorList>
    </citation>
    <scope>NUCLEOTIDE SEQUENCE</scope>
    <source>
        <strain evidence="10">DSM 15624</strain>
        <plasmid evidence="10">pNATPE02</plasmid>
    </source>
</reference>
<reference evidence="12" key="2">
    <citation type="submission" date="2012-02" db="EMBL/GenBank/DDBJ databases">
        <title>Complete sequence of plasmid 2 of Natrinema pellirubrum DSM 15624.</title>
        <authorList>
            <person name="Lucas S."/>
            <person name="Han J."/>
            <person name="Lapidus A."/>
            <person name="Cheng J.-F."/>
            <person name="Goodwin L."/>
            <person name="Pitluck S."/>
            <person name="Peters L."/>
            <person name="Teshima H."/>
            <person name="Detter J.C."/>
            <person name="Han C."/>
            <person name="Tapia R."/>
            <person name="Land M."/>
            <person name="Hauser L."/>
            <person name="Kyrpides N."/>
            <person name="Ivanova N."/>
            <person name="Pagani I."/>
            <person name="Sproer C."/>
            <person name="Anderson I."/>
            <person name="Woyke T."/>
        </authorList>
    </citation>
    <scope>NUCLEOTIDE SEQUENCE [LARGE SCALE GENOMIC DNA]</scope>
    <source>
        <strain evidence="12">DSM 15624 / JCM 10476 / NCIMB 786</strain>
        <plasmid evidence="12">pNATPE02</plasmid>
    </source>
</reference>
<evidence type="ECO:0000313" key="13">
    <source>
        <dbReference type="Proteomes" id="UP000011593"/>
    </source>
</evidence>
<dbReference type="GO" id="GO:0015105">
    <property type="term" value="F:arsenite transmembrane transporter activity"/>
    <property type="evidence" value="ECO:0007669"/>
    <property type="project" value="InterPro"/>
</dbReference>
<dbReference type="EMBL" id="CP003374">
    <property type="protein sequence ID" value="AGB34129.1"/>
    <property type="molecule type" value="Genomic_DNA"/>
</dbReference>
<evidence type="ECO:0000256" key="8">
    <source>
        <dbReference type="SAM" id="Phobius"/>
    </source>
</evidence>
<keyword evidence="10" id="KW-0614">Plasmid</keyword>
<dbReference type="HOGENOM" id="CLU_011920_3_0_2"/>
<dbReference type="Proteomes" id="UP000011593">
    <property type="component" value="Unassembled WGS sequence"/>
</dbReference>
<keyword evidence="4" id="KW-1003">Cell membrane</keyword>
<evidence type="ECO:0000256" key="2">
    <source>
        <dbReference type="ARBA" id="ARBA00009843"/>
    </source>
</evidence>
<evidence type="ECO:0000256" key="1">
    <source>
        <dbReference type="ARBA" id="ARBA00004651"/>
    </source>
</evidence>
<feature type="domain" description="Citrate transporter-like" evidence="9">
    <location>
        <begin position="28"/>
        <end position="330"/>
    </location>
</feature>
<feature type="transmembrane region" description="Helical" evidence="8">
    <location>
        <begin position="100"/>
        <end position="126"/>
    </location>
</feature>